<gene>
    <name evidence="2" type="ORF">VF724_06795</name>
</gene>
<dbReference type="EMBL" id="JAYJLD010000007">
    <property type="protein sequence ID" value="MEB3101370.1"/>
    <property type="molecule type" value="Genomic_DNA"/>
</dbReference>
<comment type="caution">
    <text evidence="2">The sequence shown here is derived from an EMBL/GenBank/DDBJ whole genome shotgun (WGS) entry which is preliminary data.</text>
</comment>
<keyword evidence="2" id="KW-0548">Nucleotidyltransferase</keyword>
<organism evidence="2 3">
    <name type="scientific">Ferviditalea candida</name>
    <dbReference type="NCBI Taxonomy" id="3108399"/>
    <lineage>
        <taxon>Bacteria</taxon>
        <taxon>Bacillati</taxon>
        <taxon>Bacillota</taxon>
        <taxon>Bacilli</taxon>
        <taxon>Bacillales</taxon>
        <taxon>Paenibacillaceae</taxon>
        <taxon>Ferviditalea</taxon>
    </lineage>
</organism>
<dbReference type="PANTHER" id="PTHR10953">
    <property type="entry name" value="UBIQUITIN-ACTIVATING ENZYME E1"/>
    <property type="match status" value="1"/>
</dbReference>
<dbReference type="InterPro" id="IPR045886">
    <property type="entry name" value="ThiF/MoeB/HesA"/>
</dbReference>
<dbReference type="SUPFAM" id="SSF69572">
    <property type="entry name" value="Activating enzymes of the ubiquitin-like proteins"/>
    <property type="match status" value="1"/>
</dbReference>
<feature type="domain" description="THIF-type NAD/FAD binding fold" evidence="1">
    <location>
        <begin position="9"/>
        <end position="246"/>
    </location>
</feature>
<accession>A0ABU5ZJV8</accession>
<evidence type="ECO:0000313" key="3">
    <source>
        <dbReference type="Proteomes" id="UP001310386"/>
    </source>
</evidence>
<sequence length="344" mass="38344">MDEHIESRYSRQLLFTPIGREGQAKLLRSKVAVIGMGALGTVISSQLVRGGVGHVKLIDRDFIEFSNLQRQMLYDEEDAASHLPKAEAARLKLTKINSEVTVESFVADLNVSNTQELLDGVDLIMDGSDNMAVRFLINDIAFQKGIPYIYGGAVSSRGMVAAFIPGKTACFQCLFGGSAESGRLETCDTVGVIAPIVDIVSSRQVTLALKILTGHADLVKPVLKTFDIWHDYDYEMSIEEPRQNCPTCQLKQYPYAASREKEDIVETLCGRDSVQIRPRVKRALDMDDLLNRLKPLGRVEQNGFLIRFFTGDYQMTIFPDSRVMIHGTHDKKVAKSLYARYIGS</sequence>
<dbReference type="GO" id="GO:0016779">
    <property type="term" value="F:nucleotidyltransferase activity"/>
    <property type="evidence" value="ECO:0007669"/>
    <property type="project" value="UniProtKB-KW"/>
</dbReference>
<dbReference type="Pfam" id="PF00899">
    <property type="entry name" value="ThiF"/>
    <property type="match status" value="1"/>
</dbReference>
<evidence type="ECO:0000259" key="1">
    <source>
        <dbReference type="Pfam" id="PF00899"/>
    </source>
</evidence>
<dbReference type="PANTHER" id="PTHR10953:SF102">
    <property type="entry name" value="ADENYLYLTRANSFERASE AND SULFURTRANSFERASE MOCS3"/>
    <property type="match status" value="1"/>
</dbReference>
<dbReference type="InterPro" id="IPR035985">
    <property type="entry name" value="Ubiquitin-activating_enz"/>
</dbReference>
<protein>
    <submittedName>
        <fullName evidence="2">ThiF family adenylyltransferase</fullName>
    </submittedName>
</protein>
<keyword evidence="3" id="KW-1185">Reference proteome</keyword>
<reference evidence="2" key="1">
    <citation type="submission" date="2023-12" db="EMBL/GenBank/DDBJ databases">
        <title>Fervidustalea candida gen. nov., sp. nov., a novel member of the family Paenibacillaceae isolated from a geothermal area.</title>
        <authorList>
            <person name="Li W.-J."/>
            <person name="Jiao J.-Y."/>
            <person name="Chen Y."/>
        </authorList>
    </citation>
    <scope>NUCLEOTIDE SEQUENCE</scope>
    <source>
        <strain evidence="2">SYSU GA230002</strain>
    </source>
</reference>
<name>A0ABU5ZJV8_9BACL</name>
<dbReference type="Gene3D" id="3.40.50.720">
    <property type="entry name" value="NAD(P)-binding Rossmann-like Domain"/>
    <property type="match status" value="1"/>
</dbReference>
<evidence type="ECO:0000313" key="2">
    <source>
        <dbReference type="EMBL" id="MEB3101370.1"/>
    </source>
</evidence>
<dbReference type="InterPro" id="IPR000594">
    <property type="entry name" value="ThiF_NAD_FAD-bd"/>
</dbReference>
<keyword evidence="2" id="KW-0808">Transferase</keyword>
<dbReference type="Proteomes" id="UP001310386">
    <property type="component" value="Unassembled WGS sequence"/>
</dbReference>
<proteinExistence type="predicted"/>
<dbReference type="RefSeq" id="WP_371753484.1">
    <property type="nucleotide sequence ID" value="NZ_JAYJLD010000007.1"/>
</dbReference>
<dbReference type="CDD" id="cd00757">
    <property type="entry name" value="ThiF_MoeB_HesA_family"/>
    <property type="match status" value="1"/>
</dbReference>